<dbReference type="GO" id="GO:0008156">
    <property type="term" value="P:negative regulation of DNA replication"/>
    <property type="evidence" value="ECO:0007669"/>
    <property type="project" value="UniProtKB-KW"/>
</dbReference>
<dbReference type="GO" id="GO:0006260">
    <property type="term" value="P:DNA replication"/>
    <property type="evidence" value="ECO:0007669"/>
    <property type="project" value="UniProtKB-KW"/>
</dbReference>
<evidence type="ECO:0000256" key="5">
    <source>
        <dbReference type="ARBA" id="ARBA00022880"/>
    </source>
</evidence>
<keyword evidence="6" id="KW-0175">Coiled coil</keyword>
<keyword evidence="8" id="KW-1185">Reference proteome</keyword>
<dbReference type="Pfam" id="PF06156">
    <property type="entry name" value="YabA"/>
    <property type="match status" value="1"/>
</dbReference>
<keyword evidence="4" id="KW-0862">Zinc</keyword>
<proteinExistence type="predicted"/>
<evidence type="ECO:0000256" key="4">
    <source>
        <dbReference type="ARBA" id="ARBA00022833"/>
    </source>
</evidence>
<organism evidence="7 8">
    <name type="scientific">Pelotomaculum isophthalicicum JI</name>
    <dbReference type="NCBI Taxonomy" id="947010"/>
    <lineage>
        <taxon>Bacteria</taxon>
        <taxon>Bacillati</taxon>
        <taxon>Bacillota</taxon>
        <taxon>Clostridia</taxon>
        <taxon>Eubacteriales</taxon>
        <taxon>Desulfotomaculaceae</taxon>
        <taxon>Pelotomaculum</taxon>
    </lineage>
</organism>
<protein>
    <submittedName>
        <fullName evidence="7">DNA replication initiation control protein YabA</fullName>
    </submittedName>
</protein>
<keyword evidence="1" id="KW-0963">Cytoplasm</keyword>
<evidence type="ECO:0000313" key="7">
    <source>
        <dbReference type="EMBL" id="MDF9407100.1"/>
    </source>
</evidence>
<evidence type="ECO:0000313" key="8">
    <source>
        <dbReference type="Proteomes" id="UP001154312"/>
    </source>
</evidence>
<evidence type="ECO:0000256" key="3">
    <source>
        <dbReference type="ARBA" id="ARBA00022723"/>
    </source>
</evidence>
<sequence>MQSFFKIIKDMETKLHALLAEMQEIKQKAHELEEENAQLRKRLAAACRERGVVCAEQGEAEKTGEGFINLLELYDQGFHVCNLNFGGRRTAGCLFCMAFLRKEHEPGAKRTEG</sequence>
<dbReference type="AlphaFoldDB" id="A0A9X4GXR9"/>
<comment type="caution">
    <text evidence="7">The sequence shown here is derived from an EMBL/GenBank/DDBJ whole genome shotgun (WGS) entry which is preliminary data.</text>
</comment>
<dbReference type="InterPro" id="IPR010377">
    <property type="entry name" value="YabA"/>
</dbReference>
<dbReference type="EMBL" id="JAKOAV010000002">
    <property type="protein sequence ID" value="MDF9407100.1"/>
    <property type="molecule type" value="Genomic_DNA"/>
</dbReference>
<dbReference type="PIRSF" id="PIRSF021439">
    <property type="entry name" value="DUF972"/>
    <property type="match status" value="1"/>
</dbReference>
<dbReference type="Proteomes" id="UP001154312">
    <property type="component" value="Unassembled WGS sequence"/>
</dbReference>
<evidence type="ECO:0000256" key="2">
    <source>
        <dbReference type="ARBA" id="ARBA00022705"/>
    </source>
</evidence>
<keyword evidence="2" id="KW-0235">DNA replication</keyword>
<gene>
    <name evidence="7" type="ORF">L7E55_01795</name>
</gene>
<accession>A0A9X4GXR9</accession>
<dbReference type="RefSeq" id="WP_277442270.1">
    <property type="nucleotide sequence ID" value="NZ_JAKOAV010000002.1"/>
</dbReference>
<evidence type="ECO:0000256" key="1">
    <source>
        <dbReference type="ARBA" id="ARBA00022490"/>
    </source>
</evidence>
<keyword evidence="3" id="KW-0479">Metal-binding</keyword>
<reference evidence="7" key="1">
    <citation type="submission" date="2022-02" db="EMBL/GenBank/DDBJ databases">
        <authorList>
            <person name="Leng L."/>
        </authorList>
    </citation>
    <scope>NUCLEOTIDE SEQUENCE</scope>
    <source>
        <strain evidence="7">JI</strain>
    </source>
</reference>
<name>A0A9X4GXR9_9FIRM</name>
<feature type="coiled-coil region" evidence="6">
    <location>
        <begin position="8"/>
        <end position="49"/>
    </location>
</feature>
<dbReference type="GO" id="GO:0046872">
    <property type="term" value="F:metal ion binding"/>
    <property type="evidence" value="ECO:0007669"/>
    <property type="project" value="UniProtKB-KW"/>
</dbReference>
<keyword evidence="5" id="KW-0236">DNA replication inhibitor</keyword>
<evidence type="ECO:0000256" key="6">
    <source>
        <dbReference type="SAM" id="Coils"/>
    </source>
</evidence>